<evidence type="ECO:0000313" key="3">
    <source>
        <dbReference type="Proteomes" id="UP000287188"/>
    </source>
</evidence>
<gene>
    <name evidence="2" type="ORF">KDK_13040</name>
</gene>
<evidence type="ECO:0000259" key="1">
    <source>
        <dbReference type="Pfam" id="PF14332"/>
    </source>
</evidence>
<evidence type="ECO:0000313" key="2">
    <source>
        <dbReference type="EMBL" id="GCE17504.1"/>
    </source>
</evidence>
<dbReference type="InterPro" id="IPR025497">
    <property type="entry name" value="PatA-like_N"/>
</dbReference>
<dbReference type="EMBL" id="BIFS01000001">
    <property type="protein sequence ID" value="GCE17504.1"/>
    <property type="molecule type" value="Genomic_DNA"/>
</dbReference>
<proteinExistence type="predicted"/>
<organism evidence="2 3">
    <name type="scientific">Dictyobacter kobayashii</name>
    <dbReference type="NCBI Taxonomy" id="2014872"/>
    <lineage>
        <taxon>Bacteria</taxon>
        <taxon>Bacillati</taxon>
        <taxon>Chloroflexota</taxon>
        <taxon>Ktedonobacteria</taxon>
        <taxon>Ktedonobacterales</taxon>
        <taxon>Dictyobacteraceae</taxon>
        <taxon>Dictyobacter</taxon>
    </lineage>
</organism>
<protein>
    <recommendedName>
        <fullName evidence="1">PatA-like N-terminal domain-containing protein</fullName>
    </recommendedName>
</protein>
<dbReference type="Pfam" id="PF14332">
    <property type="entry name" value="DUF4388"/>
    <property type="match status" value="1"/>
</dbReference>
<dbReference type="RefSeq" id="WP_161977160.1">
    <property type="nucleotide sequence ID" value="NZ_BIFS01000001.1"/>
</dbReference>
<dbReference type="Proteomes" id="UP000287188">
    <property type="component" value="Unassembled WGS sequence"/>
</dbReference>
<comment type="caution">
    <text evidence="2">The sequence shown here is derived from an EMBL/GenBank/DDBJ whole genome shotgun (WGS) entry which is preliminary data.</text>
</comment>
<keyword evidence="3" id="KW-1185">Reference proteome</keyword>
<sequence length="215" mass="23927">MSLIGTLEQFSLTNVLQRIERHEKTGLLTIRQGAQWIEFYIREGRLLCVGPLRTSATLGERLLQDGIISPTAFHETSRVLGDASKNESKTARTLMELRYVSRDDLRTWTIKNTTEVIKVLLIWTSGEIYFDDDVTPPVERLLVSMSISSLLETAAAALSAPVSAPVATPSVYTSIATTPVIPVQPVPQQPVRPAPHQPHRAPRTLHLLMLRVCRP</sequence>
<feature type="domain" description="PatA-like N-terminal" evidence="1">
    <location>
        <begin position="5"/>
        <end position="155"/>
    </location>
</feature>
<dbReference type="AlphaFoldDB" id="A0A402AEJ4"/>
<reference evidence="3" key="1">
    <citation type="submission" date="2018-12" db="EMBL/GenBank/DDBJ databases">
        <title>Tengunoibacter tsumagoiensis gen. nov., sp. nov., Dictyobacter kobayashii sp. nov., D. alpinus sp. nov., and D. joshuensis sp. nov. and description of Dictyobacteraceae fam. nov. within the order Ktedonobacterales isolated from Tengu-no-mugimeshi.</title>
        <authorList>
            <person name="Wang C.M."/>
            <person name="Zheng Y."/>
            <person name="Sakai Y."/>
            <person name="Toyoda A."/>
            <person name="Minakuchi Y."/>
            <person name="Abe K."/>
            <person name="Yokota A."/>
            <person name="Yabe S."/>
        </authorList>
    </citation>
    <scope>NUCLEOTIDE SEQUENCE [LARGE SCALE GENOMIC DNA]</scope>
    <source>
        <strain evidence="3">Uno11</strain>
    </source>
</reference>
<name>A0A402AEJ4_9CHLR</name>
<accession>A0A402AEJ4</accession>